<evidence type="ECO:0000256" key="6">
    <source>
        <dbReference type="RuleBase" id="RU362091"/>
    </source>
</evidence>
<dbReference type="RefSeq" id="WP_234864074.1">
    <property type="nucleotide sequence ID" value="NZ_JAKEVY010000001.1"/>
</dbReference>
<keyword evidence="9" id="KW-1185">Reference proteome</keyword>
<dbReference type="CDD" id="cd10328">
    <property type="entry name" value="SLC5sbd_YidK"/>
    <property type="match status" value="1"/>
</dbReference>
<keyword evidence="5 7" id="KW-0472">Membrane</keyword>
<keyword evidence="3 7" id="KW-0812">Transmembrane</keyword>
<feature type="transmembrane region" description="Helical" evidence="7">
    <location>
        <begin position="240"/>
        <end position="259"/>
    </location>
</feature>
<feature type="transmembrane region" description="Helical" evidence="7">
    <location>
        <begin position="280"/>
        <end position="306"/>
    </location>
</feature>
<evidence type="ECO:0000256" key="4">
    <source>
        <dbReference type="ARBA" id="ARBA00022989"/>
    </source>
</evidence>
<feature type="transmembrane region" description="Helical" evidence="7">
    <location>
        <begin position="380"/>
        <end position="398"/>
    </location>
</feature>
<dbReference type="PANTHER" id="PTHR11819">
    <property type="entry name" value="SOLUTE CARRIER FAMILY 5"/>
    <property type="match status" value="1"/>
</dbReference>
<dbReference type="NCBIfam" id="TIGR00813">
    <property type="entry name" value="sss"/>
    <property type="match status" value="1"/>
</dbReference>
<feature type="transmembrane region" description="Helical" evidence="7">
    <location>
        <begin position="72"/>
        <end position="97"/>
    </location>
</feature>
<feature type="transmembrane region" description="Helical" evidence="7">
    <location>
        <begin position="33"/>
        <end position="52"/>
    </location>
</feature>
<evidence type="ECO:0000313" key="9">
    <source>
        <dbReference type="Proteomes" id="UP001200145"/>
    </source>
</evidence>
<dbReference type="Pfam" id="PF00474">
    <property type="entry name" value="SSF"/>
    <property type="match status" value="1"/>
</dbReference>
<gene>
    <name evidence="8" type="ORF">L0U88_02735</name>
</gene>
<reference evidence="8 9" key="1">
    <citation type="submission" date="2022-01" db="EMBL/GenBank/DDBJ databases">
        <title>Flavihumibacter sp. nov., isolated from sediment of a river.</title>
        <authorList>
            <person name="Liu H."/>
        </authorList>
    </citation>
    <scope>NUCLEOTIDE SEQUENCE [LARGE SCALE GENOMIC DNA]</scope>
    <source>
        <strain evidence="8 9">RY-1</strain>
    </source>
</reference>
<comment type="caution">
    <text evidence="8">The sequence shown here is derived from an EMBL/GenBank/DDBJ whole genome shotgun (WGS) entry which is preliminary data.</text>
</comment>
<comment type="similarity">
    <text evidence="2 6">Belongs to the sodium:solute symporter (SSF) (TC 2.A.21) family.</text>
</comment>
<feature type="transmembrane region" description="Helical" evidence="7">
    <location>
        <begin position="118"/>
        <end position="141"/>
    </location>
</feature>
<sequence length="524" mass="58149">MNLAIVTFALFTLFVGIYCWYKMRSDKFETASSYFLGGRSLGAWLIAISMLLTNISTEHLIGMNGSSYKNGFVVMAWEVTSAIALVLGAVYFIPRYLKMGLTTIPQYLELRFDKSTHTIVNLLLILSFIITLLPIVLYTGAINFETLFDVSERFGITKEESMWWMIVLIGVLGSVYAIFGGLKAIAYSDMIYGIGLFIGGLAVPFFALYEIGETDIAGGLKKVYEHAPEKFNSIGSSDSVLPFGTLFTGLVINQIYFWCMNQVIVQRALGAKNLKEAQKGFLIMGLFKILMPLIIVLPGVIGFYYFNDSLYNNQDTIYPELVKKVLPVSLIGIFAAVVLGTVLSTVNAVLNSAVTLFTLGVYKRQINPAADEKKLVRTGRWASILLAVFGIAVAPMVAKAPEGLYQMLQELNGIFFIPIASVLLGGFFIKSISATGAKVAIFTGLAFYLLTTFILKVDIHFIHVWGIEFVLNILVMLLISKFYPNTNQYQPVHTGEVNIEPWKYTKPVSIFLVLATIAVYYFLS</sequence>
<proteinExistence type="inferred from homology"/>
<feature type="transmembrane region" description="Helical" evidence="7">
    <location>
        <begin position="6"/>
        <end position="21"/>
    </location>
</feature>
<dbReference type="PANTHER" id="PTHR11819:SF195">
    <property type="entry name" value="SODIUM_GLUCOSE COTRANSPORTER 4"/>
    <property type="match status" value="1"/>
</dbReference>
<dbReference type="InterPro" id="IPR038377">
    <property type="entry name" value="Na/Glc_symporter_sf"/>
</dbReference>
<dbReference type="Proteomes" id="UP001200145">
    <property type="component" value="Unassembled WGS sequence"/>
</dbReference>
<feature type="transmembrane region" description="Helical" evidence="7">
    <location>
        <begin position="191"/>
        <end position="209"/>
    </location>
</feature>
<evidence type="ECO:0000313" key="8">
    <source>
        <dbReference type="EMBL" id="MCF1713544.1"/>
    </source>
</evidence>
<accession>A0ABS9BFD7</accession>
<keyword evidence="4 7" id="KW-1133">Transmembrane helix</keyword>
<name>A0ABS9BFD7_9BACT</name>
<feature type="transmembrane region" description="Helical" evidence="7">
    <location>
        <begin position="326"/>
        <end position="359"/>
    </location>
</feature>
<evidence type="ECO:0000256" key="2">
    <source>
        <dbReference type="ARBA" id="ARBA00006434"/>
    </source>
</evidence>
<feature type="transmembrane region" description="Helical" evidence="7">
    <location>
        <begin position="504"/>
        <end position="523"/>
    </location>
</feature>
<organism evidence="8 9">
    <name type="scientific">Flavihumibacter fluminis</name>
    <dbReference type="NCBI Taxonomy" id="2909236"/>
    <lineage>
        <taxon>Bacteria</taxon>
        <taxon>Pseudomonadati</taxon>
        <taxon>Bacteroidota</taxon>
        <taxon>Chitinophagia</taxon>
        <taxon>Chitinophagales</taxon>
        <taxon>Chitinophagaceae</taxon>
        <taxon>Flavihumibacter</taxon>
    </lineage>
</organism>
<evidence type="ECO:0000256" key="7">
    <source>
        <dbReference type="SAM" id="Phobius"/>
    </source>
</evidence>
<evidence type="ECO:0000256" key="5">
    <source>
        <dbReference type="ARBA" id="ARBA00023136"/>
    </source>
</evidence>
<evidence type="ECO:0000256" key="3">
    <source>
        <dbReference type="ARBA" id="ARBA00022692"/>
    </source>
</evidence>
<dbReference type="NCBIfam" id="NF007790">
    <property type="entry name" value="PRK10484.1"/>
    <property type="match status" value="1"/>
</dbReference>
<protein>
    <submittedName>
        <fullName evidence="8">Solute:sodium symporter family transporter</fullName>
    </submittedName>
</protein>
<feature type="transmembrane region" description="Helical" evidence="7">
    <location>
        <begin position="410"/>
        <end position="429"/>
    </location>
</feature>
<feature type="transmembrane region" description="Helical" evidence="7">
    <location>
        <begin position="461"/>
        <end position="483"/>
    </location>
</feature>
<feature type="transmembrane region" description="Helical" evidence="7">
    <location>
        <begin position="436"/>
        <end position="455"/>
    </location>
</feature>
<dbReference type="EMBL" id="JAKEVY010000001">
    <property type="protein sequence ID" value="MCF1713544.1"/>
    <property type="molecule type" value="Genomic_DNA"/>
</dbReference>
<dbReference type="Gene3D" id="1.20.1730.10">
    <property type="entry name" value="Sodium/glucose cotransporter"/>
    <property type="match status" value="1"/>
</dbReference>
<dbReference type="InterPro" id="IPR001734">
    <property type="entry name" value="Na/solute_symporter"/>
</dbReference>
<dbReference type="PROSITE" id="PS50283">
    <property type="entry name" value="NA_SOLUT_SYMP_3"/>
    <property type="match status" value="1"/>
</dbReference>
<evidence type="ECO:0000256" key="1">
    <source>
        <dbReference type="ARBA" id="ARBA00004141"/>
    </source>
</evidence>
<comment type="subcellular location">
    <subcellularLocation>
        <location evidence="1">Membrane</location>
        <topology evidence="1">Multi-pass membrane protein</topology>
    </subcellularLocation>
</comment>
<feature type="transmembrane region" description="Helical" evidence="7">
    <location>
        <begin position="161"/>
        <end position="179"/>
    </location>
</feature>